<evidence type="ECO:0000313" key="3">
    <source>
        <dbReference type="EMBL" id="MFD2418073.1"/>
    </source>
</evidence>
<name>A0ABW5FSS2_9PSEU</name>
<evidence type="ECO:0000256" key="2">
    <source>
        <dbReference type="SAM" id="SignalP"/>
    </source>
</evidence>
<feature type="transmembrane region" description="Helical" evidence="1">
    <location>
        <begin position="114"/>
        <end position="132"/>
    </location>
</feature>
<evidence type="ECO:0008006" key="5">
    <source>
        <dbReference type="Google" id="ProtNLM"/>
    </source>
</evidence>
<keyword evidence="1" id="KW-0812">Transmembrane</keyword>
<proteinExistence type="predicted"/>
<keyword evidence="4" id="KW-1185">Reference proteome</keyword>
<keyword evidence="1" id="KW-1133">Transmembrane helix</keyword>
<dbReference type="EMBL" id="JBHUKR010000007">
    <property type="protein sequence ID" value="MFD2418073.1"/>
    <property type="molecule type" value="Genomic_DNA"/>
</dbReference>
<feature type="transmembrane region" description="Helical" evidence="1">
    <location>
        <begin position="62"/>
        <end position="83"/>
    </location>
</feature>
<feature type="signal peptide" evidence="2">
    <location>
        <begin position="1"/>
        <end position="30"/>
    </location>
</feature>
<evidence type="ECO:0000256" key="1">
    <source>
        <dbReference type="SAM" id="Phobius"/>
    </source>
</evidence>
<organism evidence="3 4">
    <name type="scientific">Amycolatopsis pigmentata</name>
    <dbReference type="NCBI Taxonomy" id="450801"/>
    <lineage>
        <taxon>Bacteria</taxon>
        <taxon>Bacillati</taxon>
        <taxon>Actinomycetota</taxon>
        <taxon>Actinomycetes</taxon>
        <taxon>Pseudonocardiales</taxon>
        <taxon>Pseudonocardiaceae</taxon>
        <taxon>Amycolatopsis</taxon>
    </lineage>
</organism>
<keyword evidence="1" id="KW-0472">Membrane</keyword>
<protein>
    <recommendedName>
        <fullName evidence="5">MFS transporter</fullName>
    </recommendedName>
</protein>
<keyword evidence="2" id="KW-0732">Signal</keyword>
<accession>A0ABW5FSS2</accession>
<reference evidence="4" key="1">
    <citation type="journal article" date="2019" name="Int. J. Syst. Evol. Microbiol.">
        <title>The Global Catalogue of Microorganisms (GCM) 10K type strain sequencing project: providing services to taxonomists for standard genome sequencing and annotation.</title>
        <authorList>
            <consortium name="The Broad Institute Genomics Platform"/>
            <consortium name="The Broad Institute Genome Sequencing Center for Infectious Disease"/>
            <person name="Wu L."/>
            <person name="Ma J."/>
        </authorList>
    </citation>
    <scope>NUCLEOTIDE SEQUENCE [LARGE SCALE GENOMIC DNA]</scope>
    <source>
        <strain evidence="4">CGMCC 4.7645</strain>
    </source>
</reference>
<comment type="caution">
    <text evidence="3">The sequence shown here is derived from an EMBL/GenBank/DDBJ whole genome shotgun (WGS) entry which is preliminary data.</text>
</comment>
<dbReference type="Proteomes" id="UP001597417">
    <property type="component" value="Unassembled WGS sequence"/>
</dbReference>
<sequence length="169" mass="16750">MSRRGDLRTVRGGLLALASAGLAISAHALAGGGPPDTAATLILTGLVGWTGAALAEKTRGPVGVLAVLGTAQLAMHLVLSGLMAHAAPSGGMVVAHAGATAVTAVLLAHAETMLLAAAASVLLLLPVVWRPAPVPAGPAPVPIRAAEDQPVLSVLLRRIHGRRGPPARS</sequence>
<gene>
    <name evidence="3" type="ORF">ACFSXZ_17255</name>
</gene>
<feature type="chain" id="PRO_5047069921" description="MFS transporter" evidence="2">
    <location>
        <begin position="31"/>
        <end position="169"/>
    </location>
</feature>
<feature type="transmembrane region" description="Helical" evidence="1">
    <location>
        <begin position="38"/>
        <end position="55"/>
    </location>
</feature>
<dbReference type="RefSeq" id="WP_378266038.1">
    <property type="nucleotide sequence ID" value="NZ_JBHUKR010000007.1"/>
</dbReference>
<evidence type="ECO:0000313" key="4">
    <source>
        <dbReference type="Proteomes" id="UP001597417"/>
    </source>
</evidence>